<dbReference type="AlphaFoldDB" id="A0A7J8B193"/>
<dbReference type="Proteomes" id="UP000558488">
    <property type="component" value="Unassembled WGS sequence"/>
</dbReference>
<evidence type="ECO:0000313" key="3">
    <source>
        <dbReference type="Proteomes" id="UP000558488"/>
    </source>
</evidence>
<feature type="region of interest" description="Disordered" evidence="1">
    <location>
        <begin position="1"/>
        <end position="20"/>
    </location>
</feature>
<proteinExistence type="predicted"/>
<reference evidence="2 3" key="1">
    <citation type="journal article" date="2020" name="Nature">
        <title>Six reference-quality genomes reveal evolution of bat adaptations.</title>
        <authorList>
            <person name="Jebb D."/>
            <person name="Huang Z."/>
            <person name="Pippel M."/>
            <person name="Hughes G.M."/>
            <person name="Lavrichenko K."/>
            <person name="Devanna P."/>
            <person name="Winkler S."/>
            <person name="Jermiin L.S."/>
            <person name="Skirmuntt E.C."/>
            <person name="Katzourakis A."/>
            <person name="Burkitt-Gray L."/>
            <person name="Ray D.A."/>
            <person name="Sullivan K.A.M."/>
            <person name="Roscito J.G."/>
            <person name="Kirilenko B.M."/>
            <person name="Davalos L.M."/>
            <person name="Corthals A.P."/>
            <person name="Power M.L."/>
            <person name="Jones G."/>
            <person name="Ransome R.D."/>
            <person name="Dechmann D.K.N."/>
            <person name="Locatelli A.G."/>
            <person name="Puechmaille S.J."/>
            <person name="Fedrigo O."/>
            <person name="Jarvis E.D."/>
            <person name="Hiller M."/>
            <person name="Vernes S.C."/>
            <person name="Myers E.W."/>
            <person name="Teeling E.C."/>
        </authorList>
    </citation>
    <scope>NUCLEOTIDE SEQUENCE [LARGE SCALE GENOMIC DNA]</scope>
    <source>
        <strain evidence="2">MPipKuh1</strain>
        <tissue evidence="2">Flight muscle</tissue>
    </source>
</reference>
<feature type="compositionally biased region" description="Basic residues" evidence="1">
    <location>
        <begin position="1"/>
        <end position="10"/>
    </location>
</feature>
<evidence type="ECO:0000313" key="2">
    <source>
        <dbReference type="EMBL" id="KAF6392434.1"/>
    </source>
</evidence>
<evidence type="ECO:0000256" key="1">
    <source>
        <dbReference type="SAM" id="MobiDB-lite"/>
    </source>
</evidence>
<comment type="caution">
    <text evidence="2">The sequence shown here is derived from an EMBL/GenBank/DDBJ whole genome shotgun (WGS) entry which is preliminary data.</text>
</comment>
<name>A0A7J8B193_PIPKU</name>
<dbReference type="EMBL" id="JACAGB010000001">
    <property type="protein sequence ID" value="KAF6392434.1"/>
    <property type="molecule type" value="Genomic_DNA"/>
</dbReference>
<keyword evidence="3" id="KW-1185">Reference proteome</keyword>
<gene>
    <name evidence="2" type="ORF">mPipKuh1_007649</name>
</gene>
<protein>
    <submittedName>
        <fullName evidence="2">Uncharacterized protein</fullName>
    </submittedName>
</protein>
<organism evidence="2 3">
    <name type="scientific">Pipistrellus kuhlii</name>
    <name type="common">Kuhl's pipistrelle</name>
    <dbReference type="NCBI Taxonomy" id="59472"/>
    <lineage>
        <taxon>Eukaryota</taxon>
        <taxon>Metazoa</taxon>
        <taxon>Chordata</taxon>
        <taxon>Craniata</taxon>
        <taxon>Vertebrata</taxon>
        <taxon>Euteleostomi</taxon>
        <taxon>Mammalia</taxon>
        <taxon>Eutheria</taxon>
        <taxon>Laurasiatheria</taxon>
        <taxon>Chiroptera</taxon>
        <taxon>Yangochiroptera</taxon>
        <taxon>Vespertilionidae</taxon>
        <taxon>Pipistrellus</taxon>
    </lineage>
</organism>
<sequence>MLPVPTHKHPEHVMGAPGMNGRGSPALVRLNKLSLLNCAQALSARWKGTKPSHTDSFPPLRPEMQLCRVLCGKKTERCRQPCRADTRSCLTEHPLPWPGAASQKGKSGSKHVLKAGAQIDWPSNQFTGNSVLFPVCFCIHCLYLKKKNVEF</sequence>
<accession>A0A7J8B193</accession>